<proteinExistence type="predicted"/>
<feature type="compositionally biased region" description="Low complexity" evidence="1">
    <location>
        <begin position="1"/>
        <end position="14"/>
    </location>
</feature>
<reference evidence="3" key="1">
    <citation type="journal article" date="2019" name="Int. J. Syst. Evol. Microbiol.">
        <title>The Global Catalogue of Microorganisms (GCM) 10K type strain sequencing project: providing services to taxonomists for standard genome sequencing and annotation.</title>
        <authorList>
            <consortium name="The Broad Institute Genomics Platform"/>
            <consortium name="The Broad Institute Genome Sequencing Center for Infectious Disease"/>
            <person name="Wu L."/>
            <person name="Ma J."/>
        </authorList>
    </citation>
    <scope>NUCLEOTIDE SEQUENCE [LARGE SCALE GENOMIC DNA]</scope>
    <source>
        <strain evidence="3">JCM 4816</strain>
    </source>
</reference>
<evidence type="ECO:0000256" key="1">
    <source>
        <dbReference type="SAM" id="MobiDB-lite"/>
    </source>
</evidence>
<comment type="caution">
    <text evidence="2">The sequence shown here is derived from an EMBL/GenBank/DDBJ whole genome shotgun (WGS) entry which is preliminary data.</text>
</comment>
<protein>
    <submittedName>
        <fullName evidence="2">Uncharacterized protein</fullName>
    </submittedName>
</protein>
<gene>
    <name evidence="2" type="ORF">GCM10019016_123830</name>
</gene>
<keyword evidence="3" id="KW-1185">Reference proteome</keyword>
<evidence type="ECO:0000313" key="3">
    <source>
        <dbReference type="Proteomes" id="UP001501455"/>
    </source>
</evidence>
<feature type="compositionally biased region" description="Polar residues" evidence="1">
    <location>
        <begin position="53"/>
        <end position="62"/>
    </location>
</feature>
<dbReference type="Proteomes" id="UP001501455">
    <property type="component" value="Unassembled WGS sequence"/>
</dbReference>
<dbReference type="EMBL" id="BAAAXF010000082">
    <property type="protein sequence ID" value="GAA3505270.1"/>
    <property type="molecule type" value="Genomic_DNA"/>
</dbReference>
<feature type="region of interest" description="Disordered" evidence="1">
    <location>
        <begin position="1"/>
        <end position="100"/>
    </location>
</feature>
<name>A0ABP6UC63_9ACTN</name>
<evidence type="ECO:0000313" key="2">
    <source>
        <dbReference type="EMBL" id="GAA3505270.1"/>
    </source>
</evidence>
<organism evidence="2 3">
    <name type="scientific">Streptomyces prasinosporus</name>
    <dbReference type="NCBI Taxonomy" id="68256"/>
    <lineage>
        <taxon>Bacteria</taxon>
        <taxon>Bacillati</taxon>
        <taxon>Actinomycetota</taxon>
        <taxon>Actinomycetes</taxon>
        <taxon>Kitasatosporales</taxon>
        <taxon>Streptomycetaceae</taxon>
        <taxon>Streptomyces</taxon>
        <taxon>Streptomyces albogriseolus group</taxon>
    </lineage>
</organism>
<sequence>MHGEAPAPGGPQAPHDGRQGAPDARRASAVKAEYGTRRPAPGRTSDPDPRSPKMSTSQPDASRQSEDRATPDSLLHTRTGNEVSPEDLVLASGKDLTPQNLEWARRKLAEEGPSAMEKILP</sequence>
<accession>A0ABP6UC63</accession>
<feature type="compositionally biased region" description="Basic and acidic residues" evidence="1">
    <location>
        <begin position="15"/>
        <end position="26"/>
    </location>
</feature>